<sequence>MFRHTHRQQLSKTQGGGGSAFRHFRNFTRKPKKRRALTSLPEKRKPERERERKELGREQQAKRAPSQVSLTTQHFQDRDREIDIDTLLSNTLAQMKMQRNVVSLDLRHSVEHDSRKFRHTEEDERWAEDKTGGERILPWKLGLALELAGKSLVAATEFFVLFLCIRRFASF</sequence>
<dbReference type="Proteomes" id="UP001279734">
    <property type="component" value="Unassembled WGS sequence"/>
</dbReference>
<name>A0AAD3XQK3_NEPGR</name>
<evidence type="ECO:0000313" key="2">
    <source>
        <dbReference type="EMBL" id="GMH12690.1"/>
    </source>
</evidence>
<comment type="caution">
    <text evidence="2">The sequence shown here is derived from an EMBL/GenBank/DDBJ whole genome shotgun (WGS) entry which is preliminary data.</text>
</comment>
<keyword evidence="3" id="KW-1185">Reference proteome</keyword>
<feature type="region of interest" description="Disordered" evidence="1">
    <location>
        <begin position="1"/>
        <end position="74"/>
    </location>
</feature>
<dbReference type="EMBL" id="BSYO01000012">
    <property type="protein sequence ID" value="GMH12690.1"/>
    <property type="molecule type" value="Genomic_DNA"/>
</dbReference>
<protein>
    <submittedName>
        <fullName evidence="2">Uncharacterized protein</fullName>
    </submittedName>
</protein>
<proteinExistence type="predicted"/>
<organism evidence="2 3">
    <name type="scientific">Nepenthes gracilis</name>
    <name type="common">Slender pitcher plant</name>
    <dbReference type="NCBI Taxonomy" id="150966"/>
    <lineage>
        <taxon>Eukaryota</taxon>
        <taxon>Viridiplantae</taxon>
        <taxon>Streptophyta</taxon>
        <taxon>Embryophyta</taxon>
        <taxon>Tracheophyta</taxon>
        <taxon>Spermatophyta</taxon>
        <taxon>Magnoliopsida</taxon>
        <taxon>eudicotyledons</taxon>
        <taxon>Gunneridae</taxon>
        <taxon>Pentapetalae</taxon>
        <taxon>Caryophyllales</taxon>
        <taxon>Nepenthaceae</taxon>
        <taxon>Nepenthes</taxon>
    </lineage>
</organism>
<reference evidence="2" key="1">
    <citation type="submission" date="2023-05" db="EMBL/GenBank/DDBJ databases">
        <title>Nepenthes gracilis genome sequencing.</title>
        <authorList>
            <person name="Fukushima K."/>
        </authorList>
    </citation>
    <scope>NUCLEOTIDE SEQUENCE</scope>
    <source>
        <strain evidence="2">SING2019-196</strain>
    </source>
</reference>
<feature type="compositionally biased region" description="Basic residues" evidence="1">
    <location>
        <begin position="22"/>
        <end position="36"/>
    </location>
</feature>
<feature type="compositionally biased region" description="Basic and acidic residues" evidence="1">
    <location>
        <begin position="41"/>
        <end position="61"/>
    </location>
</feature>
<dbReference type="AlphaFoldDB" id="A0AAD3XQK3"/>
<accession>A0AAD3XQK3</accession>
<gene>
    <name evidence="2" type="ORF">Nepgr_014531</name>
</gene>
<evidence type="ECO:0000313" key="3">
    <source>
        <dbReference type="Proteomes" id="UP001279734"/>
    </source>
</evidence>
<evidence type="ECO:0000256" key="1">
    <source>
        <dbReference type="SAM" id="MobiDB-lite"/>
    </source>
</evidence>